<dbReference type="InterPro" id="IPR012645">
    <property type="entry name" value="CHP02301"/>
</dbReference>
<evidence type="ECO:0000313" key="2">
    <source>
        <dbReference type="EMBL" id="MEJ8473431.1"/>
    </source>
</evidence>
<feature type="chain" id="PRO_5045215771" evidence="1">
    <location>
        <begin position="30"/>
        <end position="134"/>
    </location>
</feature>
<dbReference type="Pfam" id="PF09539">
    <property type="entry name" value="DUF2385"/>
    <property type="match status" value="1"/>
</dbReference>
<dbReference type="EMBL" id="JBAKIA010000002">
    <property type="protein sequence ID" value="MEJ8473431.1"/>
    <property type="molecule type" value="Genomic_DNA"/>
</dbReference>
<comment type="caution">
    <text evidence="2">The sequence shown here is derived from an EMBL/GenBank/DDBJ whole genome shotgun (WGS) entry which is preliminary data.</text>
</comment>
<evidence type="ECO:0000256" key="1">
    <source>
        <dbReference type="SAM" id="SignalP"/>
    </source>
</evidence>
<gene>
    <name evidence="2" type="ORF">V6575_04980</name>
</gene>
<sequence length="134" mass="15288">MSTVFKQSFRRFALVALLSAFLGQTTASAQSPNNAPPYEGELMRLSEILGALHFLRPLCGHDDEPSWRNQMETFLESETLDENRRRRFIERFNQGNRGFSSVYLSCTASARLAMEQYIVEGRTLISDVTGRYGR</sequence>
<accession>A0ABU8TI89</accession>
<dbReference type="RefSeq" id="WP_340273011.1">
    <property type="nucleotide sequence ID" value="NZ_JBAKIA010000002.1"/>
</dbReference>
<feature type="signal peptide" evidence="1">
    <location>
        <begin position="1"/>
        <end position="29"/>
    </location>
</feature>
<name>A0ABU8TI89_9HYPH</name>
<keyword evidence="3" id="KW-1185">Reference proteome</keyword>
<evidence type="ECO:0000313" key="3">
    <source>
        <dbReference type="Proteomes" id="UP001385499"/>
    </source>
</evidence>
<proteinExistence type="predicted"/>
<reference evidence="2 3" key="1">
    <citation type="submission" date="2024-02" db="EMBL/GenBank/DDBJ databases">
        <title>Roseibium algae sp. nov., isolated from marine alga (Grateloupia sp.), showing potential in myo-inositol conversion.</title>
        <authorList>
            <person name="Wang Y."/>
        </authorList>
    </citation>
    <scope>NUCLEOTIDE SEQUENCE [LARGE SCALE GENOMIC DNA]</scope>
    <source>
        <strain evidence="2 3">H3510</strain>
    </source>
</reference>
<dbReference type="Proteomes" id="UP001385499">
    <property type="component" value="Unassembled WGS sequence"/>
</dbReference>
<dbReference type="NCBIfam" id="TIGR02301">
    <property type="entry name" value="TIGR02301 family protein"/>
    <property type="match status" value="1"/>
</dbReference>
<organism evidence="2 3">
    <name type="scientific">Roseibium algae</name>
    <dbReference type="NCBI Taxonomy" id="3123038"/>
    <lineage>
        <taxon>Bacteria</taxon>
        <taxon>Pseudomonadati</taxon>
        <taxon>Pseudomonadota</taxon>
        <taxon>Alphaproteobacteria</taxon>
        <taxon>Hyphomicrobiales</taxon>
        <taxon>Stappiaceae</taxon>
        <taxon>Roseibium</taxon>
    </lineage>
</organism>
<protein>
    <submittedName>
        <fullName evidence="2">TIGR02301 family protein</fullName>
    </submittedName>
</protein>
<keyword evidence="1" id="KW-0732">Signal</keyword>